<dbReference type="PANTHER" id="PTHR44688:SF16">
    <property type="entry name" value="DNA-BINDING TRANSCRIPTIONAL ACTIVATOR DEVR_DOSR"/>
    <property type="match status" value="1"/>
</dbReference>
<dbReference type="SMART" id="SM00421">
    <property type="entry name" value="HTH_LUXR"/>
    <property type="match status" value="1"/>
</dbReference>
<dbReference type="PRINTS" id="PR00038">
    <property type="entry name" value="HTHLUXR"/>
</dbReference>
<dbReference type="EMBL" id="BAABIL010000580">
    <property type="protein sequence ID" value="GAA4993498.1"/>
    <property type="molecule type" value="Genomic_DNA"/>
</dbReference>
<comment type="caution">
    <text evidence="6">The sequence shown here is derived from an EMBL/GenBank/DDBJ whole genome shotgun (WGS) entry which is preliminary data.</text>
</comment>
<keyword evidence="3" id="KW-0804">Transcription</keyword>
<dbReference type="CDD" id="cd06170">
    <property type="entry name" value="LuxR_C_like"/>
    <property type="match status" value="1"/>
</dbReference>
<evidence type="ECO:0000256" key="3">
    <source>
        <dbReference type="ARBA" id="ARBA00023163"/>
    </source>
</evidence>
<feature type="region of interest" description="Disordered" evidence="4">
    <location>
        <begin position="1"/>
        <end position="20"/>
    </location>
</feature>
<sequence length="105" mass="11299">MVTVDTPVLGARDTDRRRSADLAERCRGARTPGLQLPLAPQPLTAREREVAVLAARGWTATRIAEALVVSHRTVENHLHRAYAKLGVSSRRELAEALQPGGGGTP</sequence>
<protein>
    <recommendedName>
        <fullName evidence="5">HTH luxR-type domain-containing protein</fullName>
    </recommendedName>
</protein>
<evidence type="ECO:0000256" key="1">
    <source>
        <dbReference type="ARBA" id="ARBA00023015"/>
    </source>
</evidence>
<keyword evidence="1" id="KW-0805">Transcription regulation</keyword>
<evidence type="ECO:0000259" key="5">
    <source>
        <dbReference type="PROSITE" id="PS50043"/>
    </source>
</evidence>
<organism evidence="6 7">
    <name type="scientific">Kineococcus glutinatus</name>
    <dbReference type="NCBI Taxonomy" id="1070872"/>
    <lineage>
        <taxon>Bacteria</taxon>
        <taxon>Bacillati</taxon>
        <taxon>Actinomycetota</taxon>
        <taxon>Actinomycetes</taxon>
        <taxon>Kineosporiales</taxon>
        <taxon>Kineosporiaceae</taxon>
        <taxon>Kineococcus</taxon>
    </lineage>
</organism>
<feature type="domain" description="HTH luxR-type" evidence="5">
    <location>
        <begin position="36"/>
        <end position="101"/>
    </location>
</feature>
<gene>
    <name evidence="6" type="ORF">GCM10023225_31340</name>
</gene>
<keyword evidence="7" id="KW-1185">Reference proteome</keyword>
<accession>A0ABP9ICC4</accession>
<reference evidence="7" key="1">
    <citation type="journal article" date="2019" name="Int. J. Syst. Evol. Microbiol.">
        <title>The Global Catalogue of Microorganisms (GCM) 10K type strain sequencing project: providing services to taxonomists for standard genome sequencing and annotation.</title>
        <authorList>
            <consortium name="The Broad Institute Genomics Platform"/>
            <consortium name="The Broad Institute Genome Sequencing Center for Infectious Disease"/>
            <person name="Wu L."/>
            <person name="Ma J."/>
        </authorList>
    </citation>
    <scope>NUCLEOTIDE SEQUENCE [LARGE SCALE GENOMIC DNA]</scope>
    <source>
        <strain evidence="7">JCM 18126</strain>
    </source>
</reference>
<name>A0ABP9ICC4_9ACTN</name>
<evidence type="ECO:0000256" key="2">
    <source>
        <dbReference type="ARBA" id="ARBA00023125"/>
    </source>
</evidence>
<proteinExistence type="predicted"/>
<dbReference type="PANTHER" id="PTHR44688">
    <property type="entry name" value="DNA-BINDING TRANSCRIPTIONAL ACTIVATOR DEVR_DOSR"/>
    <property type="match status" value="1"/>
</dbReference>
<dbReference type="InterPro" id="IPR016032">
    <property type="entry name" value="Sig_transdc_resp-reg_C-effctor"/>
</dbReference>
<dbReference type="SUPFAM" id="SSF46894">
    <property type="entry name" value="C-terminal effector domain of the bipartite response regulators"/>
    <property type="match status" value="1"/>
</dbReference>
<dbReference type="Proteomes" id="UP001501195">
    <property type="component" value="Unassembled WGS sequence"/>
</dbReference>
<evidence type="ECO:0000313" key="7">
    <source>
        <dbReference type="Proteomes" id="UP001501195"/>
    </source>
</evidence>
<dbReference type="PROSITE" id="PS00622">
    <property type="entry name" value="HTH_LUXR_1"/>
    <property type="match status" value="1"/>
</dbReference>
<dbReference type="InterPro" id="IPR036388">
    <property type="entry name" value="WH-like_DNA-bd_sf"/>
</dbReference>
<dbReference type="InterPro" id="IPR000792">
    <property type="entry name" value="Tscrpt_reg_LuxR_C"/>
</dbReference>
<keyword evidence="2" id="KW-0238">DNA-binding</keyword>
<dbReference type="PROSITE" id="PS50043">
    <property type="entry name" value="HTH_LUXR_2"/>
    <property type="match status" value="1"/>
</dbReference>
<evidence type="ECO:0000256" key="4">
    <source>
        <dbReference type="SAM" id="MobiDB-lite"/>
    </source>
</evidence>
<dbReference type="Pfam" id="PF00196">
    <property type="entry name" value="GerE"/>
    <property type="match status" value="1"/>
</dbReference>
<dbReference type="Gene3D" id="1.10.10.10">
    <property type="entry name" value="Winged helix-like DNA-binding domain superfamily/Winged helix DNA-binding domain"/>
    <property type="match status" value="1"/>
</dbReference>
<evidence type="ECO:0000313" key="6">
    <source>
        <dbReference type="EMBL" id="GAA4993498.1"/>
    </source>
</evidence>